<dbReference type="PROSITE" id="PS50181">
    <property type="entry name" value="FBOX"/>
    <property type="match status" value="1"/>
</dbReference>
<dbReference type="Pfam" id="PF12937">
    <property type="entry name" value="F-box-like"/>
    <property type="match status" value="1"/>
</dbReference>
<reference evidence="3" key="1">
    <citation type="submission" date="2023-06" db="EMBL/GenBank/DDBJ databases">
        <title>Genome-scale phylogeny and comparative genomics of the fungal order Sordariales.</title>
        <authorList>
            <consortium name="Lawrence Berkeley National Laboratory"/>
            <person name="Hensen N."/>
            <person name="Bonometti L."/>
            <person name="Westerberg I."/>
            <person name="Brannstrom I.O."/>
            <person name="Guillou S."/>
            <person name="Cros-Aarteil S."/>
            <person name="Calhoun S."/>
            <person name="Haridas S."/>
            <person name="Kuo A."/>
            <person name="Mondo S."/>
            <person name="Pangilinan J."/>
            <person name="Riley R."/>
            <person name="LaButti K."/>
            <person name="Andreopoulos B."/>
            <person name="Lipzen A."/>
            <person name="Chen C."/>
            <person name="Yanf M."/>
            <person name="Daum C."/>
            <person name="Ng V."/>
            <person name="Clum A."/>
            <person name="Steindorff A."/>
            <person name="Ohm R."/>
            <person name="Martin F."/>
            <person name="Silar P."/>
            <person name="Natvig D."/>
            <person name="Lalanne C."/>
            <person name="Gautier V."/>
            <person name="Ament-velasquez S.L."/>
            <person name="Kruys A."/>
            <person name="Hutchinson M.I."/>
            <person name="Powell A.J."/>
            <person name="Barry K."/>
            <person name="Miller A.N."/>
            <person name="Grigoriev I.V."/>
            <person name="Debuchy R."/>
            <person name="Gladieux P."/>
            <person name="Thoren M.H."/>
            <person name="Johannesson H."/>
        </authorList>
    </citation>
    <scope>NUCLEOTIDE SEQUENCE</scope>
    <source>
        <strain evidence="3">SMH2392-1A</strain>
    </source>
</reference>
<feature type="compositionally biased region" description="Polar residues" evidence="1">
    <location>
        <begin position="1"/>
        <end position="10"/>
    </location>
</feature>
<dbReference type="EMBL" id="JAUIRO010000009">
    <property type="protein sequence ID" value="KAK0701597.1"/>
    <property type="molecule type" value="Genomic_DNA"/>
</dbReference>
<dbReference type="AlphaFoldDB" id="A0AA39ZQ27"/>
<dbReference type="GeneID" id="85323947"/>
<accession>A0AA39ZQ27</accession>
<organism evidence="3 4">
    <name type="scientific">Lasiosphaeria miniovina</name>
    <dbReference type="NCBI Taxonomy" id="1954250"/>
    <lineage>
        <taxon>Eukaryota</taxon>
        <taxon>Fungi</taxon>
        <taxon>Dikarya</taxon>
        <taxon>Ascomycota</taxon>
        <taxon>Pezizomycotina</taxon>
        <taxon>Sordariomycetes</taxon>
        <taxon>Sordariomycetidae</taxon>
        <taxon>Sordariales</taxon>
        <taxon>Lasiosphaeriaceae</taxon>
        <taxon>Lasiosphaeria</taxon>
    </lineage>
</organism>
<dbReference type="InterPro" id="IPR036047">
    <property type="entry name" value="F-box-like_dom_sf"/>
</dbReference>
<name>A0AA39ZQ27_9PEZI</name>
<evidence type="ECO:0000313" key="3">
    <source>
        <dbReference type="EMBL" id="KAK0701597.1"/>
    </source>
</evidence>
<feature type="region of interest" description="Disordered" evidence="1">
    <location>
        <begin position="1"/>
        <end position="28"/>
    </location>
</feature>
<evidence type="ECO:0000259" key="2">
    <source>
        <dbReference type="PROSITE" id="PS50181"/>
    </source>
</evidence>
<proteinExistence type="predicted"/>
<dbReference type="SUPFAM" id="SSF81383">
    <property type="entry name" value="F-box domain"/>
    <property type="match status" value="1"/>
</dbReference>
<feature type="domain" description="F-box" evidence="2">
    <location>
        <begin position="92"/>
        <end position="140"/>
    </location>
</feature>
<evidence type="ECO:0000256" key="1">
    <source>
        <dbReference type="SAM" id="MobiDB-lite"/>
    </source>
</evidence>
<dbReference type="RefSeq" id="XP_060289261.1">
    <property type="nucleotide sequence ID" value="XM_060440677.1"/>
</dbReference>
<dbReference type="Proteomes" id="UP001172101">
    <property type="component" value="Unassembled WGS sequence"/>
</dbReference>
<protein>
    <recommendedName>
        <fullName evidence="2">F-box domain-containing protein</fullName>
    </recommendedName>
</protein>
<keyword evidence="4" id="KW-1185">Reference proteome</keyword>
<gene>
    <name evidence="3" type="ORF">B0T26DRAFT_681728</name>
</gene>
<evidence type="ECO:0000313" key="4">
    <source>
        <dbReference type="Proteomes" id="UP001172101"/>
    </source>
</evidence>
<comment type="caution">
    <text evidence="3">The sequence shown here is derived from an EMBL/GenBank/DDBJ whole genome shotgun (WGS) entry which is preliminary data.</text>
</comment>
<sequence>MATISALTSRRNQRGLPETGHLPKTRSRLSLSRIKAKAKHLVQRTNKKHETPEVSRISRPWMTSTTLPITILTSTEDGYPQWEDANRQNTSQCPLYRLPNELMVAIMGRLELDDLYILHTTSRRFMELLSDPLFAAYHTAAKFPWWGIDDIWNYNIRRTYKSWCRIQKSWCCEWHCAIYFSARQKDLSVHDDTRICIGREGSVQLCSRLSVNWAELGLQPWGHGKDLRRCKMHLFDLDPSRPVTMQDLRRHLELRQAHPNEGGFALCPHFSWGDGKLLHAFLSHDMTGQ</sequence>
<dbReference type="InterPro" id="IPR001810">
    <property type="entry name" value="F-box_dom"/>
</dbReference>